<accession>A0ABT9PT80</accession>
<protein>
    <submittedName>
        <fullName evidence="3">4-oxalocrotonate tautomerase</fullName>
        <ecNumber evidence="3">5.3.2.6</ecNumber>
    </submittedName>
</protein>
<dbReference type="EMBL" id="JAUSRF010000007">
    <property type="protein sequence ID" value="MDP9837673.1"/>
    <property type="molecule type" value="Genomic_DNA"/>
</dbReference>
<feature type="domain" description="4-oxalocrotonate tautomerase-like" evidence="2">
    <location>
        <begin position="2"/>
        <end position="51"/>
    </location>
</feature>
<reference evidence="3 4" key="1">
    <citation type="submission" date="2023-07" db="EMBL/GenBank/DDBJ databases">
        <title>Sorghum-associated microbial communities from plants grown in Nebraska, USA.</title>
        <authorList>
            <person name="Schachtman D."/>
        </authorList>
    </citation>
    <scope>NUCLEOTIDE SEQUENCE [LARGE SCALE GENOMIC DNA]</scope>
    <source>
        <strain evidence="3 4">DS1307</strain>
    </source>
</reference>
<gene>
    <name evidence="3" type="ORF">J2T09_002430</name>
</gene>
<sequence>MPHVIVKMYAGKTEEQKQALTAEIQKALMTAIGSTEKSISVAIEDVDPAEWTDKVYVPDIAGKPDLIYKKPGYDPFA</sequence>
<dbReference type="RefSeq" id="WP_306834640.1">
    <property type="nucleotide sequence ID" value="NZ_JAUSRF010000007.1"/>
</dbReference>
<dbReference type="Gene3D" id="3.30.429.10">
    <property type="entry name" value="Macrophage Migration Inhibitory Factor"/>
    <property type="match status" value="1"/>
</dbReference>
<organism evidence="3 4">
    <name type="scientific">Neorhizobium huautlense</name>
    <dbReference type="NCBI Taxonomy" id="67774"/>
    <lineage>
        <taxon>Bacteria</taxon>
        <taxon>Pseudomonadati</taxon>
        <taxon>Pseudomonadota</taxon>
        <taxon>Alphaproteobacteria</taxon>
        <taxon>Hyphomicrobiales</taxon>
        <taxon>Rhizobiaceae</taxon>
        <taxon>Rhizobium/Agrobacterium group</taxon>
        <taxon>Neorhizobium</taxon>
    </lineage>
</organism>
<dbReference type="SUPFAM" id="SSF55331">
    <property type="entry name" value="Tautomerase/MIF"/>
    <property type="match status" value="1"/>
</dbReference>
<dbReference type="PIRSF" id="PIRSF037799">
    <property type="entry name" value="Tautomer_YdcE_prd"/>
    <property type="match status" value="1"/>
</dbReference>
<dbReference type="GO" id="GO:0016853">
    <property type="term" value="F:isomerase activity"/>
    <property type="evidence" value="ECO:0007669"/>
    <property type="project" value="UniProtKB-KW"/>
</dbReference>
<dbReference type="EC" id="5.3.2.6" evidence="3"/>
<dbReference type="InterPro" id="IPR004370">
    <property type="entry name" value="4-OT-like_dom"/>
</dbReference>
<evidence type="ECO:0000259" key="2">
    <source>
        <dbReference type="Pfam" id="PF01361"/>
    </source>
</evidence>
<dbReference type="Pfam" id="PF01361">
    <property type="entry name" value="Tautomerase"/>
    <property type="match status" value="1"/>
</dbReference>
<evidence type="ECO:0000313" key="4">
    <source>
        <dbReference type="Proteomes" id="UP001241472"/>
    </source>
</evidence>
<keyword evidence="4" id="KW-1185">Reference proteome</keyword>
<dbReference type="Proteomes" id="UP001241472">
    <property type="component" value="Unassembled WGS sequence"/>
</dbReference>
<evidence type="ECO:0000256" key="1">
    <source>
        <dbReference type="ARBA" id="ARBA00023235"/>
    </source>
</evidence>
<evidence type="ECO:0000313" key="3">
    <source>
        <dbReference type="EMBL" id="MDP9837673.1"/>
    </source>
</evidence>
<comment type="caution">
    <text evidence="3">The sequence shown here is derived from an EMBL/GenBank/DDBJ whole genome shotgun (WGS) entry which is preliminary data.</text>
</comment>
<dbReference type="InterPro" id="IPR017284">
    <property type="entry name" value="Tautomerase_PptA"/>
</dbReference>
<keyword evidence="1 3" id="KW-0413">Isomerase</keyword>
<dbReference type="InterPro" id="IPR014347">
    <property type="entry name" value="Tautomerase/MIF_sf"/>
</dbReference>
<name>A0ABT9PT80_9HYPH</name>
<proteinExistence type="predicted"/>